<dbReference type="PATRIC" id="fig|1339280.3.peg.1805"/>
<proteinExistence type="predicted"/>
<dbReference type="Proteomes" id="UP000022272">
    <property type="component" value="Unassembled WGS sequence"/>
</dbReference>
<evidence type="ECO:0000313" key="2">
    <source>
        <dbReference type="EMBL" id="EXZ44970.1"/>
    </source>
</evidence>
<evidence type="ECO:0000256" key="1">
    <source>
        <dbReference type="SAM" id="MobiDB-lite"/>
    </source>
</evidence>
<evidence type="ECO:0000313" key="3">
    <source>
        <dbReference type="Proteomes" id="UP000022272"/>
    </source>
</evidence>
<name>A0A015YER4_BACFG</name>
<organism evidence="2 3">
    <name type="scientific">Bacteroides fragilis str. 2-F-2 #4</name>
    <dbReference type="NCBI Taxonomy" id="1339280"/>
    <lineage>
        <taxon>Bacteria</taxon>
        <taxon>Pseudomonadati</taxon>
        <taxon>Bacteroidota</taxon>
        <taxon>Bacteroidia</taxon>
        <taxon>Bacteroidales</taxon>
        <taxon>Bacteroidaceae</taxon>
        <taxon>Bacteroides</taxon>
    </lineage>
</organism>
<accession>A0A015YER4</accession>
<dbReference type="EMBL" id="JGDM01000045">
    <property type="protein sequence ID" value="EXZ44970.1"/>
    <property type="molecule type" value="Genomic_DNA"/>
</dbReference>
<reference evidence="2 3" key="1">
    <citation type="submission" date="2014-02" db="EMBL/GenBank/DDBJ databases">
        <authorList>
            <person name="Sears C."/>
            <person name="Carroll K."/>
            <person name="Sack B.R."/>
            <person name="Qadri F."/>
            <person name="Myers L.L."/>
            <person name="Chung G.-T."/>
            <person name="Escheverria P."/>
            <person name="Fraser C.M."/>
            <person name="Sadzewicz L."/>
            <person name="Shefchek K.A."/>
            <person name="Tallon L."/>
            <person name="Das S.P."/>
            <person name="Daugherty S."/>
            <person name="Mongodin E.F."/>
        </authorList>
    </citation>
    <scope>NUCLEOTIDE SEQUENCE [LARGE SCALE GENOMIC DNA]</scope>
    <source>
        <strain evidence="2 3">2-F-2 #4</strain>
    </source>
</reference>
<feature type="region of interest" description="Disordered" evidence="1">
    <location>
        <begin position="10"/>
        <end position="66"/>
    </location>
</feature>
<feature type="compositionally biased region" description="Basic residues" evidence="1">
    <location>
        <begin position="57"/>
        <end position="66"/>
    </location>
</feature>
<comment type="caution">
    <text evidence="2">The sequence shown here is derived from an EMBL/GenBank/DDBJ whole genome shotgun (WGS) entry which is preliminary data.</text>
</comment>
<protein>
    <submittedName>
        <fullName evidence="2">Uncharacterized protein</fullName>
    </submittedName>
</protein>
<gene>
    <name evidence="2" type="ORF">M076_1876</name>
</gene>
<feature type="compositionally biased region" description="Basic and acidic residues" evidence="1">
    <location>
        <begin position="39"/>
        <end position="56"/>
    </location>
</feature>
<dbReference type="AlphaFoldDB" id="A0A015YER4"/>
<sequence length="66" mass="7113">MITAVAVEIKRKANKTGNEAPGSGHRSTGIKIPESRASGSREPDFGMALKNKDRSGLHRKRPLSTL</sequence>